<organism evidence="1 2">
    <name type="scientific">Bacteroides pyogenes JCM 6292</name>
    <dbReference type="NCBI Taxonomy" id="1235809"/>
    <lineage>
        <taxon>Bacteria</taxon>
        <taxon>Pseudomonadati</taxon>
        <taxon>Bacteroidota</taxon>
        <taxon>Bacteroidia</taxon>
        <taxon>Bacteroidales</taxon>
        <taxon>Bacteroidaceae</taxon>
        <taxon>Bacteroides</taxon>
    </lineage>
</organism>
<comment type="caution">
    <text evidence="1">The sequence shown here is derived from an EMBL/GenBank/DDBJ whole genome shotgun (WGS) entry which is preliminary data.</text>
</comment>
<dbReference type="Proteomes" id="UP000018861">
    <property type="component" value="Unassembled WGS sequence"/>
</dbReference>
<proteinExistence type="predicted"/>
<evidence type="ECO:0000313" key="1">
    <source>
        <dbReference type="EMBL" id="GAE16167.1"/>
    </source>
</evidence>
<gene>
    <name evidence="1" type="ORF">JCM6292_2559</name>
</gene>
<protein>
    <submittedName>
        <fullName evidence="1">Uncharacterized protein</fullName>
    </submittedName>
</protein>
<reference evidence="1 2" key="1">
    <citation type="journal article" date="2014" name="Genome Announc.">
        <title>Draft Genome Sequences of Three Strains of Bacteroides pyogenes Isolated from a Cat and Swine.</title>
        <authorList>
            <person name="Sakamoto M."/>
            <person name="Oshima K."/>
            <person name="Suda W."/>
            <person name="Kitamura K."/>
            <person name="Iida T."/>
            <person name="Hattori M."/>
            <person name="Ohkuma M."/>
        </authorList>
    </citation>
    <scope>NUCLEOTIDE SEQUENCE [LARGE SCALE GENOMIC DNA]</scope>
    <source>
        <strain evidence="1 2">JCM 6292</strain>
    </source>
</reference>
<dbReference type="AlphaFoldDB" id="W4P8T3"/>
<evidence type="ECO:0000313" key="2">
    <source>
        <dbReference type="Proteomes" id="UP000018861"/>
    </source>
</evidence>
<accession>W4P8T3</accession>
<dbReference type="EMBL" id="BAIQ01000028">
    <property type="protein sequence ID" value="GAE16167.1"/>
    <property type="molecule type" value="Genomic_DNA"/>
</dbReference>
<name>W4P8T3_9BACE</name>
<sequence length="55" mass="6303">MPAVHAYLPCHAQRQQDGEEGRPRVFAPEGCRRRCEAEADGEQYAYEAVPRHFSE</sequence>